<dbReference type="SMART" id="SM00115">
    <property type="entry name" value="CASc"/>
    <property type="match status" value="1"/>
</dbReference>
<dbReference type="PANTHER" id="PTHR48169:SF7">
    <property type="entry name" value="CASPASE 10"/>
    <property type="match status" value="1"/>
</dbReference>
<feature type="domain" description="Caspase family p20" evidence="9">
    <location>
        <begin position="121"/>
        <end position="244"/>
    </location>
</feature>
<comment type="similarity">
    <text evidence="1 7">Belongs to the peptidase C14A family.</text>
</comment>
<keyword evidence="12" id="KW-1185">Reference proteome</keyword>
<gene>
    <name evidence="11" type="ORF">HHUSO_G14612</name>
</gene>
<dbReference type="EMBL" id="JAHFZB010000012">
    <property type="protein sequence ID" value="KAK6483184.1"/>
    <property type="molecule type" value="Genomic_DNA"/>
</dbReference>
<dbReference type="InterPro" id="IPR011029">
    <property type="entry name" value="DEATH-like_dom_sf"/>
</dbReference>
<organism evidence="11 12">
    <name type="scientific">Huso huso</name>
    <name type="common">Beluga</name>
    <name type="synonym">Acipenser huso</name>
    <dbReference type="NCBI Taxonomy" id="61971"/>
    <lineage>
        <taxon>Eukaryota</taxon>
        <taxon>Metazoa</taxon>
        <taxon>Chordata</taxon>
        <taxon>Craniata</taxon>
        <taxon>Vertebrata</taxon>
        <taxon>Euteleostomi</taxon>
        <taxon>Actinopterygii</taxon>
        <taxon>Chondrostei</taxon>
        <taxon>Acipenseriformes</taxon>
        <taxon>Acipenseridae</taxon>
        <taxon>Huso</taxon>
    </lineage>
</organism>
<dbReference type="PROSITE" id="PS50207">
    <property type="entry name" value="CASPASE_P10"/>
    <property type="match status" value="1"/>
</dbReference>
<evidence type="ECO:0000256" key="2">
    <source>
        <dbReference type="ARBA" id="ARBA00022670"/>
    </source>
</evidence>
<evidence type="ECO:0000313" key="11">
    <source>
        <dbReference type="EMBL" id="KAK6483184.1"/>
    </source>
</evidence>
<dbReference type="PROSITE" id="PS01122">
    <property type="entry name" value="CASPASE_CYS"/>
    <property type="match status" value="1"/>
</dbReference>
<dbReference type="Pfam" id="PF00656">
    <property type="entry name" value="Peptidase_C14"/>
    <property type="match status" value="1"/>
</dbReference>
<keyword evidence="6" id="KW-0865">Zymogen</keyword>
<dbReference type="Gene3D" id="3.40.50.1460">
    <property type="match status" value="1"/>
</dbReference>
<dbReference type="SUPFAM" id="SSF52129">
    <property type="entry name" value="Caspase-like"/>
    <property type="match status" value="1"/>
</dbReference>
<evidence type="ECO:0000256" key="3">
    <source>
        <dbReference type="ARBA" id="ARBA00022703"/>
    </source>
</evidence>
<keyword evidence="4" id="KW-0378">Hydrolase</keyword>
<evidence type="ECO:0000259" key="10">
    <source>
        <dbReference type="PROSITE" id="PS50209"/>
    </source>
</evidence>
<dbReference type="CDD" id="cd01671">
    <property type="entry name" value="CARD"/>
    <property type="match status" value="1"/>
</dbReference>
<keyword evidence="5" id="KW-0788">Thiol protease</keyword>
<dbReference type="PANTHER" id="PTHR48169">
    <property type="entry name" value="DED DOMAIN-CONTAINING PROTEIN"/>
    <property type="match status" value="1"/>
</dbReference>
<evidence type="ECO:0000259" key="9">
    <source>
        <dbReference type="PROSITE" id="PS50208"/>
    </source>
</evidence>
<feature type="domain" description="Caspase family p10" evidence="8">
    <location>
        <begin position="267"/>
        <end position="354"/>
    </location>
</feature>
<dbReference type="InterPro" id="IPR001315">
    <property type="entry name" value="CARD"/>
</dbReference>
<evidence type="ECO:0000256" key="7">
    <source>
        <dbReference type="RuleBase" id="RU003971"/>
    </source>
</evidence>
<dbReference type="InterPro" id="IPR015917">
    <property type="entry name" value="Pept_C14A"/>
</dbReference>
<dbReference type="CDD" id="cd00032">
    <property type="entry name" value="CASc"/>
    <property type="match status" value="1"/>
</dbReference>
<reference evidence="11 12" key="1">
    <citation type="submission" date="2021-05" db="EMBL/GenBank/DDBJ databases">
        <authorList>
            <person name="Zahm M."/>
            <person name="Klopp C."/>
            <person name="Cabau C."/>
            <person name="Kuhl H."/>
            <person name="Suciu R."/>
            <person name="Ciorpac M."/>
            <person name="Holostenco D."/>
            <person name="Gessner J."/>
            <person name="Wuertz S."/>
            <person name="Hohne C."/>
            <person name="Stock M."/>
            <person name="Gislard M."/>
            <person name="Lluch J."/>
            <person name="Milhes M."/>
            <person name="Lampietro C."/>
            <person name="Lopez Roques C."/>
            <person name="Donnadieu C."/>
            <person name="Du K."/>
            <person name="Schartl M."/>
            <person name="Guiguen Y."/>
        </authorList>
    </citation>
    <scope>NUCLEOTIDE SEQUENCE [LARGE SCALE GENOMIC DNA]</scope>
    <source>
        <strain evidence="11">Hh-F2</strain>
        <tissue evidence="11">Blood</tissue>
    </source>
</reference>
<name>A0ABR0ZEM5_HUSHU</name>
<evidence type="ECO:0000256" key="4">
    <source>
        <dbReference type="ARBA" id="ARBA00022801"/>
    </source>
</evidence>
<sequence length="355" mass="40577">MEIMRKYKTKLTELLYVDPVPILQLAQSKDIITDREYKKMKCISDSEKQVIELLDTVMWKSSNVCQDFLKILKNVQDTYPQLVELFREIEETPSAPPSLSIEARPGTLDEEHGVYQMRSKPRGCCVIINNKHFVKAGKDREGTDFDAAYLTKVFKWLHFEVVQYNDQTAREIHSTMERYRQQDHSNRDCFVCCILSHGSKGTIAGTDGCSVPIREITSYFTGLKCPTLVKKPKVFFIQACQGGNYQQSVRVQGDCEVHELEPEEDTGTNTIPNDSDFLLGMATLEDYLSFRIAAKGSYYIQALCKNLELLCPRNYDILSILTTVNREVSEESIPAAKQMPEPRYTLTKKLCFPTS</sequence>
<dbReference type="InterPro" id="IPR001309">
    <property type="entry name" value="Pept_C14_p20"/>
</dbReference>
<proteinExistence type="inferred from homology"/>
<dbReference type="PROSITE" id="PS50208">
    <property type="entry name" value="CASPASE_P20"/>
    <property type="match status" value="1"/>
</dbReference>
<comment type="caution">
    <text evidence="11">The sequence shown here is derived from an EMBL/GenBank/DDBJ whole genome shotgun (WGS) entry which is preliminary data.</text>
</comment>
<dbReference type="InterPro" id="IPR033139">
    <property type="entry name" value="Caspase_cys_AS"/>
</dbReference>
<evidence type="ECO:0000259" key="8">
    <source>
        <dbReference type="PROSITE" id="PS50207"/>
    </source>
</evidence>
<evidence type="ECO:0000256" key="5">
    <source>
        <dbReference type="ARBA" id="ARBA00022807"/>
    </source>
</evidence>
<dbReference type="Proteomes" id="UP001369086">
    <property type="component" value="Unassembled WGS sequence"/>
</dbReference>
<dbReference type="InterPro" id="IPR002138">
    <property type="entry name" value="Pept_C14_p10"/>
</dbReference>
<accession>A0ABR0ZEM5</accession>
<dbReference type="Gene3D" id="1.10.533.10">
    <property type="entry name" value="Death Domain, Fas"/>
    <property type="match status" value="1"/>
</dbReference>
<dbReference type="PROSITE" id="PS01121">
    <property type="entry name" value="CASPASE_HIS"/>
    <property type="match status" value="1"/>
</dbReference>
<dbReference type="InterPro" id="IPR016129">
    <property type="entry name" value="Caspase_his_AS"/>
</dbReference>
<keyword evidence="2" id="KW-0645">Protease</keyword>
<dbReference type="PRINTS" id="PR00376">
    <property type="entry name" value="IL1BCENZYME"/>
</dbReference>
<evidence type="ECO:0000256" key="6">
    <source>
        <dbReference type="ARBA" id="ARBA00023145"/>
    </source>
</evidence>
<feature type="domain" description="CARD" evidence="10">
    <location>
        <begin position="1"/>
        <end position="74"/>
    </location>
</feature>
<evidence type="ECO:0000256" key="1">
    <source>
        <dbReference type="ARBA" id="ARBA00010134"/>
    </source>
</evidence>
<dbReference type="SUPFAM" id="SSF47986">
    <property type="entry name" value="DEATH domain"/>
    <property type="match status" value="1"/>
</dbReference>
<evidence type="ECO:0000313" key="12">
    <source>
        <dbReference type="Proteomes" id="UP001369086"/>
    </source>
</evidence>
<keyword evidence="3" id="KW-0053">Apoptosis</keyword>
<dbReference type="InterPro" id="IPR029030">
    <property type="entry name" value="Caspase-like_dom_sf"/>
</dbReference>
<dbReference type="InterPro" id="IPR011600">
    <property type="entry name" value="Pept_C14_caspase"/>
</dbReference>
<dbReference type="PROSITE" id="PS50209">
    <property type="entry name" value="CARD"/>
    <property type="match status" value="1"/>
</dbReference>
<dbReference type="PIRSF" id="PIRSF038001">
    <property type="entry name" value="Caspase_ICE"/>
    <property type="match status" value="1"/>
</dbReference>
<dbReference type="Pfam" id="PF00619">
    <property type="entry name" value="CARD"/>
    <property type="match status" value="1"/>
</dbReference>
<protein>
    <submittedName>
        <fullName evidence="11">Caspase-8-like</fullName>
    </submittedName>
</protein>